<reference evidence="3 4" key="1">
    <citation type="submission" date="2020-06" db="EMBL/GenBank/DDBJ databases">
        <title>Acidovorax antarctica sp. nov., isolated from Corinth ice sheet soil, Antarctic Fields Peninsula.</title>
        <authorList>
            <person name="Xu Q."/>
            <person name="Peng F."/>
        </authorList>
    </citation>
    <scope>NUCLEOTIDE SEQUENCE [LARGE SCALE GENOMIC DNA]</scope>
    <source>
        <strain evidence="3 4">16-35-5</strain>
    </source>
</reference>
<feature type="region of interest" description="Disordered" evidence="1">
    <location>
        <begin position="28"/>
        <end position="49"/>
    </location>
</feature>
<sequence length="696" mass="73971">MKTRWYRALSLGAALVVVAGMVGCDGREDRTHSPPAAVVDAPDPNEQEAPLSDMELTHVRSSDALQGQGSPVQFKASGAALSTEMSSYTVYLNDSIVDGANLLVQGDQLTMTSALKNGRNQVLVYAPDAQGAPIEARASIWAGTAPVQGRVVDEAGNPVVGATVVGSLADDSKVTATTTTDSAGRYVLRNFPSRTVIVTATGSGDLSGSTAGVAGTEFPNLVFWNFGIPVTPNLDFSRGTEGWINHNGVPPTLEDYVENPGPKSALPSPASYSQFMRWSPFSTAHAQAVTRKSLRLSTSGMGPITTSHTFIPPADAKTFRMRYRFQTTEFPTYFGSAYNDAFQITLNSKGGQKAVERGSMNELGAAAFDSSGSTAWKDLTLELAAAGSPVRVEVTLANVKDGAMDSVVIIDHMQPSSLSITQARLFDIDNSTLQYLSATDHPYFGATTRVHATLKLMGPAAAKLSSLELHVQQDGVVKARGQLATSLNSKLYKPFGASGIELSAAQLAFEIPAKELAAVNSTHDGPLKLKLVAKADDGSTAEKEMGQVPLLVRWTGGERYGGRDAHRGGDDWLTAATRDICSSVNASWGDFSNMNAGSFAPDHRSHTSGGDADGWYSGYSARDAAAAAKMIAMLNTPGVGKKVKLVYVSHTPRPRNAFYDAYKDVTLADGRRADHVIRNYAGHDTHFHWSMPGLEG</sequence>
<dbReference type="AlphaFoldDB" id="A0A6N1X951"/>
<proteinExistence type="predicted"/>
<dbReference type="GO" id="GO:0004180">
    <property type="term" value="F:carboxypeptidase activity"/>
    <property type="evidence" value="ECO:0007669"/>
    <property type="project" value="UniProtKB-KW"/>
</dbReference>
<evidence type="ECO:0000256" key="2">
    <source>
        <dbReference type="SAM" id="SignalP"/>
    </source>
</evidence>
<dbReference type="InterPro" id="IPR008969">
    <property type="entry name" value="CarboxyPept-like_regulatory"/>
</dbReference>
<keyword evidence="3" id="KW-0378">Hydrolase</keyword>
<accession>A0A6N1X951</accession>
<dbReference type="Proteomes" id="UP000509579">
    <property type="component" value="Chromosome"/>
</dbReference>
<feature type="compositionally biased region" description="Low complexity" evidence="1">
    <location>
        <begin position="34"/>
        <end position="44"/>
    </location>
</feature>
<dbReference type="PROSITE" id="PS51257">
    <property type="entry name" value="PROKAR_LIPOPROTEIN"/>
    <property type="match status" value="1"/>
</dbReference>
<dbReference type="RefSeq" id="WP_175505669.1">
    <property type="nucleotide sequence ID" value="NZ_CP054840.1"/>
</dbReference>
<dbReference type="EMBL" id="CP054840">
    <property type="protein sequence ID" value="QKV54873.1"/>
    <property type="molecule type" value="Genomic_DNA"/>
</dbReference>
<keyword evidence="4" id="KW-1185">Reference proteome</keyword>
<evidence type="ECO:0000256" key="1">
    <source>
        <dbReference type="SAM" id="MobiDB-lite"/>
    </source>
</evidence>
<dbReference type="Pfam" id="PF13620">
    <property type="entry name" value="CarboxypepD_reg"/>
    <property type="match status" value="1"/>
</dbReference>
<protein>
    <submittedName>
        <fullName evidence="3">Carboxypeptidase regulatory-like domain-containing protein</fullName>
    </submittedName>
</protein>
<keyword evidence="2" id="KW-0732">Signal</keyword>
<name>A0A6N1X951_9BURK</name>
<dbReference type="KEGG" id="aant:HUK68_19330"/>
<evidence type="ECO:0000313" key="4">
    <source>
        <dbReference type="Proteomes" id="UP000509579"/>
    </source>
</evidence>
<evidence type="ECO:0000313" key="3">
    <source>
        <dbReference type="EMBL" id="QKV54873.1"/>
    </source>
</evidence>
<feature type="signal peptide" evidence="2">
    <location>
        <begin position="1"/>
        <end position="19"/>
    </location>
</feature>
<gene>
    <name evidence="3" type="ORF">HUK68_19330</name>
</gene>
<dbReference type="SUPFAM" id="SSF55166">
    <property type="entry name" value="Hedgehog/DD-peptidase"/>
    <property type="match status" value="1"/>
</dbReference>
<keyword evidence="3" id="KW-0645">Protease</keyword>
<feature type="chain" id="PRO_5026784820" evidence="2">
    <location>
        <begin position="20"/>
        <end position="696"/>
    </location>
</feature>
<organism evidence="3 4">
    <name type="scientific">Comamonas antarctica</name>
    <dbReference type="NCBI Taxonomy" id="2743470"/>
    <lineage>
        <taxon>Bacteria</taxon>
        <taxon>Pseudomonadati</taxon>
        <taxon>Pseudomonadota</taxon>
        <taxon>Betaproteobacteria</taxon>
        <taxon>Burkholderiales</taxon>
        <taxon>Comamonadaceae</taxon>
        <taxon>Comamonas</taxon>
    </lineage>
</organism>
<dbReference type="InterPro" id="IPR009045">
    <property type="entry name" value="Zn_M74/Hedgehog-like"/>
</dbReference>
<dbReference type="SUPFAM" id="SSF49464">
    <property type="entry name" value="Carboxypeptidase regulatory domain-like"/>
    <property type="match status" value="1"/>
</dbReference>
<keyword evidence="3" id="KW-0121">Carboxypeptidase</keyword>
<dbReference type="Gene3D" id="2.60.40.1120">
    <property type="entry name" value="Carboxypeptidase-like, regulatory domain"/>
    <property type="match status" value="1"/>
</dbReference>